<evidence type="ECO:0000313" key="9">
    <source>
        <dbReference type="Proteomes" id="UP000678393"/>
    </source>
</evidence>
<evidence type="ECO:0000256" key="3">
    <source>
        <dbReference type="ARBA" id="ARBA00022692"/>
    </source>
</evidence>
<feature type="transmembrane region" description="Helical" evidence="7">
    <location>
        <begin position="20"/>
        <end position="45"/>
    </location>
</feature>
<keyword evidence="9" id="KW-1185">Reference proteome</keyword>
<feature type="transmembrane region" description="Helical" evidence="7">
    <location>
        <begin position="52"/>
        <end position="72"/>
    </location>
</feature>
<keyword evidence="2" id="KW-0813">Transport</keyword>
<comment type="caution">
    <text evidence="8">The sequence shown here is derived from an EMBL/GenBank/DDBJ whole genome shotgun (WGS) entry which is preliminary data.</text>
</comment>
<evidence type="ECO:0000256" key="6">
    <source>
        <dbReference type="ARBA" id="ARBA00023136"/>
    </source>
</evidence>
<evidence type="ECO:0000256" key="7">
    <source>
        <dbReference type="SAM" id="Phobius"/>
    </source>
</evidence>
<keyword evidence="4" id="KW-0769">Symport</keyword>
<dbReference type="Gene3D" id="1.20.1250.20">
    <property type="entry name" value="MFS general substrate transporter like domains"/>
    <property type="match status" value="1"/>
</dbReference>
<accession>A0A8S4AD60</accession>
<dbReference type="AlphaFoldDB" id="A0A8S4AD60"/>
<feature type="transmembrane region" description="Helical" evidence="7">
    <location>
        <begin position="119"/>
        <end position="139"/>
    </location>
</feature>
<keyword evidence="6 7" id="KW-0472">Membrane</keyword>
<name>A0A8S4AD60_9EUPU</name>
<dbReference type="PANTHER" id="PTHR11662:SF399">
    <property type="entry name" value="FI19708P1-RELATED"/>
    <property type="match status" value="1"/>
</dbReference>
<keyword evidence="3 7" id="KW-0812">Transmembrane</keyword>
<feature type="transmembrane region" description="Helical" evidence="7">
    <location>
        <begin position="84"/>
        <end position="107"/>
    </location>
</feature>
<protein>
    <submittedName>
        <fullName evidence="8">Uncharacterized protein</fullName>
    </submittedName>
</protein>
<dbReference type="PANTHER" id="PTHR11662">
    <property type="entry name" value="SOLUTE CARRIER FAMILY 17"/>
    <property type="match status" value="1"/>
</dbReference>
<sequence length="192" mass="20728">MTCFPKYLKSILNYDLSECVWVSVIVSKYICLFVPSALTLAVCFFDESRTVAVSLLVAAVGISGFTMAGYSVNHLDIAPAFAGTLFGITNTIGTTTGFIGPVILGALTKHQNSPQHWNTFFYITSGIFFTGGLLFLLFAQGEIQDWTSATLDCSIQDLDGHHSKPVCTDLENTTGYTKTKTSVKSTGPNDTP</sequence>
<evidence type="ECO:0000256" key="5">
    <source>
        <dbReference type="ARBA" id="ARBA00022989"/>
    </source>
</evidence>
<dbReference type="Proteomes" id="UP000678393">
    <property type="component" value="Unassembled WGS sequence"/>
</dbReference>
<dbReference type="EMBL" id="CAJHNH020008575">
    <property type="protein sequence ID" value="CAG5136826.1"/>
    <property type="molecule type" value="Genomic_DNA"/>
</dbReference>
<dbReference type="FunFam" id="1.20.1250.20:FF:000003">
    <property type="entry name" value="Solute carrier family 17 member 3"/>
    <property type="match status" value="1"/>
</dbReference>
<proteinExistence type="predicted"/>
<dbReference type="InterPro" id="IPR036259">
    <property type="entry name" value="MFS_trans_sf"/>
</dbReference>
<dbReference type="SUPFAM" id="SSF103473">
    <property type="entry name" value="MFS general substrate transporter"/>
    <property type="match status" value="1"/>
</dbReference>
<evidence type="ECO:0000256" key="4">
    <source>
        <dbReference type="ARBA" id="ARBA00022847"/>
    </source>
</evidence>
<evidence type="ECO:0000256" key="1">
    <source>
        <dbReference type="ARBA" id="ARBA00004141"/>
    </source>
</evidence>
<dbReference type="GO" id="GO:0016020">
    <property type="term" value="C:membrane"/>
    <property type="evidence" value="ECO:0007669"/>
    <property type="project" value="UniProtKB-SubCell"/>
</dbReference>
<dbReference type="GO" id="GO:0006820">
    <property type="term" value="P:monoatomic anion transport"/>
    <property type="evidence" value="ECO:0007669"/>
    <property type="project" value="TreeGrafter"/>
</dbReference>
<gene>
    <name evidence="8" type="ORF">CUNI_LOCUS22384</name>
</gene>
<organism evidence="8 9">
    <name type="scientific">Candidula unifasciata</name>
    <dbReference type="NCBI Taxonomy" id="100452"/>
    <lineage>
        <taxon>Eukaryota</taxon>
        <taxon>Metazoa</taxon>
        <taxon>Spiralia</taxon>
        <taxon>Lophotrochozoa</taxon>
        <taxon>Mollusca</taxon>
        <taxon>Gastropoda</taxon>
        <taxon>Heterobranchia</taxon>
        <taxon>Euthyneura</taxon>
        <taxon>Panpulmonata</taxon>
        <taxon>Eupulmonata</taxon>
        <taxon>Stylommatophora</taxon>
        <taxon>Helicina</taxon>
        <taxon>Helicoidea</taxon>
        <taxon>Geomitridae</taxon>
        <taxon>Candidula</taxon>
    </lineage>
</organism>
<keyword evidence="5 7" id="KW-1133">Transmembrane helix</keyword>
<reference evidence="8" key="1">
    <citation type="submission" date="2021-04" db="EMBL/GenBank/DDBJ databases">
        <authorList>
            <consortium name="Molecular Ecology Group"/>
        </authorList>
    </citation>
    <scope>NUCLEOTIDE SEQUENCE</scope>
</reference>
<dbReference type="GO" id="GO:0015293">
    <property type="term" value="F:symporter activity"/>
    <property type="evidence" value="ECO:0007669"/>
    <property type="project" value="UniProtKB-KW"/>
</dbReference>
<comment type="subcellular location">
    <subcellularLocation>
        <location evidence="1">Membrane</location>
        <topology evidence="1">Multi-pass membrane protein</topology>
    </subcellularLocation>
</comment>
<dbReference type="OrthoDB" id="6629699at2759"/>
<dbReference type="InterPro" id="IPR050382">
    <property type="entry name" value="MFS_Na/Anion_cotransporter"/>
</dbReference>
<evidence type="ECO:0000313" key="8">
    <source>
        <dbReference type="EMBL" id="CAG5136826.1"/>
    </source>
</evidence>
<evidence type="ECO:0000256" key="2">
    <source>
        <dbReference type="ARBA" id="ARBA00022448"/>
    </source>
</evidence>